<dbReference type="STRING" id="403673.A0A177WH20"/>
<dbReference type="Pfam" id="PF03345">
    <property type="entry name" value="OST48_N"/>
    <property type="match status" value="1"/>
</dbReference>
<reference evidence="11 12" key="1">
    <citation type="submission" date="2006-10" db="EMBL/GenBank/DDBJ databases">
        <title>The Genome Sequence of Batrachochytrium dendrobatidis JEL423.</title>
        <authorList>
            <consortium name="The Broad Institute Genome Sequencing Platform"/>
            <person name="Birren B."/>
            <person name="Lander E."/>
            <person name="Galagan J."/>
            <person name="Cuomo C."/>
            <person name="Devon K."/>
            <person name="Jaffe D."/>
            <person name="Butler J."/>
            <person name="Alvarez P."/>
            <person name="Gnerre S."/>
            <person name="Grabherr M."/>
            <person name="Kleber M."/>
            <person name="Mauceli E."/>
            <person name="Brockman W."/>
            <person name="Young S."/>
            <person name="LaButti K."/>
            <person name="Sykes S."/>
            <person name="DeCaprio D."/>
            <person name="Crawford M."/>
            <person name="Koehrsen M."/>
            <person name="Engels R."/>
            <person name="Montgomery P."/>
            <person name="Pearson M."/>
            <person name="Howarth C."/>
            <person name="Larson L."/>
            <person name="White J."/>
            <person name="O'Leary S."/>
            <person name="Kodira C."/>
            <person name="Zeng Q."/>
            <person name="Yandava C."/>
            <person name="Alvarado L."/>
            <person name="Longcore J."/>
            <person name="James T."/>
        </authorList>
    </citation>
    <scope>NUCLEOTIDE SEQUENCE [LARGE SCALE GENOMIC DNA]</scope>
    <source>
        <strain evidence="11 12">JEL423</strain>
    </source>
</reference>
<evidence type="ECO:0000313" key="12">
    <source>
        <dbReference type="Proteomes" id="UP000077115"/>
    </source>
</evidence>
<keyword evidence="8" id="KW-0732">Signal</keyword>
<dbReference type="InterPro" id="IPR055457">
    <property type="entry name" value="OST48_N"/>
</dbReference>
<comment type="subunit">
    <text evidence="8">Component of the oligosaccharyltransferase (OST) complex.</text>
</comment>
<dbReference type="eggNOG" id="KOG2754">
    <property type="taxonomic scope" value="Eukaryota"/>
</dbReference>
<evidence type="ECO:0000256" key="7">
    <source>
        <dbReference type="ARBA" id="ARBA00023136"/>
    </source>
</evidence>
<feature type="chain" id="PRO_5007949377" description="Dolichyl-diphosphooligosaccharide--protein glycosyltransferase subunit WBP1" evidence="8">
    <location>
        <begin position="26"/>
        <end position="442"/>
    </location>
</feature>
<dbReference type="OrthoDB" id="29105at2759"/>
<evidence type="ECO:0000259" key="9">
    <source>
        <dbReference type="Pfam" id="PF03345"/>
    </source>
</evidence>
<evidence type="ECO:0000259" key="10">
    <source>
        <dbReference type="Pfam" id="PF23358"/>
    </source>
</evidence>
<dbReference type="VEuPathDB" id="FungiDB:BDEG_22694"/>
<keyword evidence="4 8" id="KW-0812">Transmembrane</keyword>
<dbReference type="GO" id="GO:0008250">
    <property type="term" value="C:oligosaccharyltransferase complex"/>
    <property type="evidence" value="ECO:0007669"/>
    <property type="project" value="TreeGrafter"/>
</dbReference>
<dbReference type="PANTHER" id="PTHR10830">
    <property type="entry name" value="DOLICHYL-DIPHOSPHOOLIGOSACCHARIDE--PROTEIN GLYCOSYLTRANSFERASE 48 KDA SUBUNIT"/>
    <property type="match status" value="1"/>
</dbReference>
<comment type="similarity">
    <text evidence="3 8">Belongs to the DDOST 48 kDa subunit family.</text>
</comment>
<evidence type="ECO:0000256" key="5">
    <source>
        <dbReference type="ARBA" id="ARBA00022824"/>
    </source>
</evidence>
<feature type="domain" description="OST48 middle" evidence="10">
    <location>
        <begin position="296"/>
        <end position="432"/>
    </location>
</feature>
<evidence type="ECO:0000256" key="1">
    <source>
        <dbReference type="ARBA" id="ARBA00004479"/>
    </source>
</evidence>
<evidence type="ECO:0000256" key="6">
    <source>
        <dbReference type="ARBA" id="ARBA00022989"/>
    </source>
</evidence>
<keyword evidence="7 8" id="KW-0472">Membrane</keyword>
<evidence type="ECO:0000256" key="2">
    <source>
        <dbReference type="ARBA" id="ARBA00004922"/>
    </source>
</evidence>
<feature type="signal peptide" evidence="8">
    <location>
        <begin position="1"/>
        <end position="25"/>
    </location>
</feature>
<keyword evidence="5 8" id="KW-0256">Endoplasmic reticulum</keyword>
<comment type="pathway">
    <text evidence="2 8">Protein modification; protein glycosylation.</text>
</comment>
<organism evidence="11 12">
    <name type="scientific">Batrachochytrium dendrobatidis (strain JEL423)</name>
    <dbReference type="NCBI Taxonomy" id="403673"/>
    <lineage>
        <taxon>Eukaryota</taxon>
        <taxon>Fungi</taxon>
        <taxon>Fungi incertae sedis</taxon>
        <taxon>Chytridiomycota</taxon>
        <taxon>Chytridiomycota incertae sedis</taxon>
        <taxon>Chytridiomycetes</taxon>
        <taxon>Rhizophydiales</taxon>
        <taxon>Rhizophydiales incertae sedis</taxon>
        <taxon>Batrachochytrium</taxon>
    </lineage>
</organism>
<name>A0A177WH20_BATDL</name>
<comment type="subcellular location">
    <subcellularLocation>
        <location evidence="8">Endoplasmic reticulum membrane</location>
        <topology evidence="8">Single-pass type I membrane protein</topology>
    </subcellularLocation>
    <subcellularLocation>
        <location evidence="1">Membrane</location>
        <topology evidence="1">Single-pass type I membrane protein</topology>
    </subcellularLocation>
</comment>
<feature type="transmembrane region" description="Helical" evidence="8">
    <location>
        <begin position="411"/>
        <end position="431"/>
    </location>
</feature>
<feature type="domain" description="OST48 N-terminal" evidence="9">
    <location>
        <begin position="32"/>
        <end position="282"/>
    </location>
</feature>
<reference evidence="11 12" key="2">
    <citation type="submission" date="2016-05" db="EMBL/GenBank/DDBJ databases">
        <title>Lineage-specific infection strategies underlie the spectrum of fungal disease in amphibians.</title>
        <authorList>
            <person name="Cuomo C.A."/>
            <person name="Farrer R.A."/>
            <person name="James T."/>
            <person name="Longcore J."/>
            <person name="Birren B."/>
        </authorList>
    </citation>
    <scope>NUCLEOTIDE SEQUENCE [LARGE SCALE GENOMIC DNA]</scope>
    <source>
        <strain evidence="11 12">JEL423</strain>
    </source>
</reference>
<sequence length="442" mass="48999">MRPFLSVSTALAWALSWSLVAVSFAKPVGDSKTLVLLDDLANRSEYSIFLDSLTARGHRLFVHTVAQISTTVPLLVYGDLAFSHVVILASKVSTFGGTVGVGGLIDYVNAGGNVLLAASSELSEVVRDFAYEFSVDFDESGTSVFDHFNSIHDSPSQIISSSFTNKTNFILSESTRQGPPVVFQGVGHKVTGKNILTFPILTASHSAYSYDSKDTDPLLGGPLLGETISLASAFQARNNARVVFVGSTSLFSNKYAKLKVPFKNSQSICGNAAFSADISKWVFQEKSVVQITNTKHHRVNETDQHGIYRIKDEMIYSATIKVWSGDAWEPFVANDIQFEAVMLDPYIRKTMNESDGVYVARFTLPDQYGVFSFKLNYQRHGLSYISASETVQVRPFRHNQFPRFLVVAYPYYANIFSLMVAFFLFSAVFLFNKEVRPKTKTL</sequence>
<evidence type="ECO:0000256" key="8">
    <source>
        <dbReference type="RuleBase" id="RU361142"/>
    </source>
</evidence>
<dbReference type="Proteomes" id="UP000077115">
    <property type="component" value="Unassembled WGS sequence"/>
</dbReference>
<gene>
    <name evidence="11" type="ORF">BDEG_22694</name>
</gene>
<dbReference type="GO" id="GO:0018279">
    <property type="term" value="P:protein N-linked glycosylation via asparagine"/>
    <property type="evidence" value="ECO:0007669"/>
    <property type="project" value="UniProtKB-UniRule"/>
</dbReference>
<dbReference type="EMBL" id="DS022302">
    <property type="protein sequence ID" value="OAJ38790.1"/>
    <property type="molecule type" value="Genomic_DNA"/>
</dbReference>
<protein>
    <recommendedName>
        <fullName evidence="8">Dolichyl-diphosphooligosaccharide--protein glycosyltransferase subunit WBP1</fullName>
        <shortName evidence="8">Oligosaccharyl transferase subunit WBP1</shortName>
    </recommendedName>
</protein>
<dbReference type="PANTHER" id="PTHR10830:SF0">
    <property type="entry name" value="DOLICHYL-DIPHOSPHOOLIGOSACCHARIDE--PROTEIN GLYCOSYLTRANSFERASE 48 KDA SUBUNIT"/>
    <property type="match status" value="1"/>
</dbReference>
<comment type="function">
    <text evidence="8">Subunit of the oligosaccharyl transferase (OST) complex that catalyzes the initial transfer of a defined glycan (Glc(3)Man(9)GlcNAc(2) in eukaryotes) from the lipid carrier dolichol-pyrophosphate to an asparagine residue within an Asn-X-Ser/Thr consensus motif in nascent polypeptide chains, the first step in protein N-glycosylation. N-glycosylation occurs cotranslationally and the complex associates with the Sec61 complex at the channel-forming translocon complex that mediates protein translocation across the endoplasmic reticulum (ER).</text>
</comment>
<evidence type="ECO:0000256" key="4">
    <source>
        <dbReference type="ARBA" id="ARBA00022692"/>
    </source>
</evidence>
<accession>A0A177WH20</accession>
<dbReference type="Pfam" id="PF23358">
    <property type="entry name" value="OST48_MD"/>
    <property type="match status" value="1"/>
</dbReference>
<evidence type="ECO:0000313" key="11">
    <source>
        <dbReference type="EMBL" id="OAJ38790.1"/>
    </source>
</evidence>
<evidence type="ECO:0000256" key="3">
    <source>
        <dbReference type="ARBA" id="ARBA00008743"/>
    </source>
</evidence>
<dbReference type="InterPro" id="IPR055459">
    <property type="entry name" value="OST48_MD"/>
</dbReference>
<dbReference type="UniPathway" id="UPA00378"/>
<proteinExistence type="inferred from homology"/>
<dbReference type="InterPro" id="IPR005013">
    <property type="entry name" value="DDOST_48_kDa_subunit"/>
</dbReference>
<dbReference type="AlphaFoldDB" id="A0A177WH20"/>
<keyword evidence="6 8" id="KW-1133">Transmembrane helix</keyword>